<dbReference type="NCBIfam" id="NF008024">
    <property type="entry name" value="PRK10754.1"/>
    <property type="match status" value="1"/>
</dbReference>
<keyword evidence="2" id="KW-0560">Oxidoreductase</keyword>
<dbReference type="EMBL" id="JANQAO010000003">
    <property type="protein sequence ID" value="MDM5148074.1"/>
    <property type="molecule type" value="Genomic_DNA"/>
</dbReference>
<dbReference type="InterPro" id="IPR036291">
    <property type="entry name" value="NAD(P)-bd_dom_sf"/>
</dbReference>
<dbReference type="Proteomes" id="UP001168167">
    <property type="component" value="Unassembled WGS sequence"/>
</dbReference>
<evidence type="ECO:0000256" key="2">
    <source>
        <dbReference type="ARBA" id="ARBA00023002"/>
    </source>
</evidence>
<sequence length="325" mass="34136">MKTQAINIHSHGGPEVLLAEEVNIPAPVQDEIRVRVHAVGVNFIDVYHRTGLYPVQLPATLGLEGAGVVEAVGDEVQGLAVGDRVGYCTGALGAYAGCRLLKSNKAVRLPDDVSFEQAAAVLLKGMTAEYLIRRVRPTHVGDVVLFHAIAGGVGLIACQWLKQLGAVVIGTVGSEEKAELARAHGCDHVIFYGREDVAAAVRKLTDGAGVSVAYDSVGATTFEGTLNALSQRGMFVSFGNASGPVAPVAPALLAQKGSLFFTRPTLMNYCGMPEELRASADALFFALRTGVKINIGSTLPLSQAAKAHRALESRQTIGSTILLPD</sequence>
<reference evidence="4" key="2">
    <citation type="journal article" date="2023" name="Microbiome">
        <title>Synthase-selected sorting approach identifies a beta-lactone synthase in a nudibranch symbiotic bacterium.</title>
        <authorList>
            <person name="Dzunkova M."/>
            <person name="La Clair J.J."/>
            <person name="Tyml T."/>
            <person name="Doud D."/>
            <person name="Schulz F."/>
            <person name="Piquer-Esteban S."/>
            <person name="Porcel Sanchis D."/>
            <person name="Osborn A."/>
            <person name="Robinson D."/>
            <person name="Louie K.B."/>
            <person name="Bowen B.P."/>
            <person name="Bowers R.M."/>
            <person name="Lee J."/>
            <person name="Arnau V."/>
            <person name="Diaz-Villanueva W."/>
            <person name="Stepanauskas R."/>
            <person name="Gosliner T."/>
            <person name="Date S.V."/>
            <person name="Northen T.R."/>
            <person name="Cheng J.F."/>
            <person name="Burkart M.D."/>
            <person name="Woyke T."/>
        </authorList>
    </citation>
    <scope>NUCLEOTIDE SEQUENCE</scope>
    <source>
        <strain evidence="4">Df01</strain>
    </source>
</reference>
<dbReference type="SUPFAM" id="SSF50129">
    <property type="entry name" value="GroES-like"/>
    <property type="match status" value="1"/>
</dbReference>
<dbReference type="InterPro" id="IPR047618">
    <property type="entry name" value="QOR-like"/>
</dbReference>
<evidence type="ECO:0000313" key="5">
    <source>
        <dbReference type="Proteomes" id="UP001168167"/>
    </source>
</evidence>
<dbReference type="InterPro" id="IPR011032">
    <property type="entry name" value="GroES-like_sf"/>
</dbReference>
<organism evidence="4 5">
    <name type="scientific">Candidatus Doriopsillibacter californiensis</name>
    <dbReference type="NCBI Taxonomy" id="2970740"/>
    <lineage>
        <taxon>Bacteria</taxon>
        <taxon>Pseudomonadati</taxon>
        <taxon>Pseudomonadota</taxon>
        <taxon>Gammaproteobacteria</taxon>
        <taxon>Candidatus Tethybacterales</taxon>
        <taxon>Candidatus Persebacteraceae</taxon>
        <taxon>Candidatus Doriopsillibacter</taxon>
    </lineage>
</organism>
<dbReference type="InterPro" id="IPR020843">
    <property type="entry name" value="ER"/>
</dbReference>
<keyword evidence="1" id="KW-0521">NADP</keyword>
<dbReference type="PANTHER" id="PTHR48106">
    <property type="entry name" value="QUINONE OXIDOREDUCTASE PIG3-RELATED"/>
    <property type="match status" value="1"/>
</dbReference>
<comment type="caution">
    <text evidence="4">The sequence shown here is derived from an EMBL/GenBank/DDBJ whole genome shotgun (WGS) entry which is preliminary data.</text>
</comment>
<dbReference type="Pfam" id="PF00107">
    <property type="entry name" value="ADH_zinc_N"/>
    <property type="match status" value="1"/>
</dbReference>
<evidence type="ECO:0000256" key="1">
    <source>
        <dbReference type="ARBA" id="ARBA00022857"/>
    </source>
</evidence>
<evidence type="ECO:0000313" key="4">
    <source>
        <dbReference type="EMBL" id="MDM5148074.1"/>
    </source>
</evidence>
<dbReference type="InterPro" id="IPR013154">
    <property type="entry name" value="ADH-like_N"/>
</dbReference>
<gene>
    <name evidence="4" type="ORF">NQX30_06825</name>
</gene>
<proteinExistence type="predicted"/>
<dbReference type="Pfam" id="PF08240">
    <property type="entry name" value="ADH_N"/>
    <property type="match status" value="1"/>
</dbReference>
<accession>A0ABT7QMY7</accession>
<dbReference type="SMART" id="SM00829">
    <property type="entry name" value="PKS_ER"/>
    <property type="match status" value="1"/>
</dbReference>
<dbReference type="PANTHER" id="PTHR48106:SF13">
    <property type="entry name" value="QUINONE OXIDOREDUCTASE-RELATED"/>
    <property type="match status" value="1"/>
</dbReference>
<dbReference type="Gene3D" id="3.40.50.720">
    <property type="entry name" value="NAD(P)-binding Rossmann-like Domain"/>
    <property type="match status" value="1"/>
</dbReference>
<dbReference type="SUPFAM" id="SSF51735">
    <property type="entry name" value="NAD(P)-binding Rossmann-fold domains"/>
    <property type="match status" value="1"/>
</dbReference>
<evidence type="ECO:0000259" key="3">
    <source>
        <dbReference type="SMART" id="SM00829"/>
    </source>
</evidence>
<dbReference type="CDD" id="cd05286">
    <property type="entry name" value="QOR2"/>
    <property type="match status" value="1"/>
</dbReference>
<dbReference type="Gene3D" id="3.90.180.10">
    <property type="entry name" value="Medium-chain alcohol dehydrogenases, catalytic domain"/>
    <property type="match status" value="1"/>
</dbReference>
<name>A0ABT7QMY7_9GAMM</name>
<feature type="domain" description="Enoyl reductase (ER)" evidence="3">
    <location>
        <begin position="12"/>
        <end position="322"/>
    </location>
</feature>
<protein>
    <submittedName>
        <fullName evidence="4">Quinone oxidoreductase</fullName>
    </submittedName>
</protein>
<reference evidence="4" key="1">
    <citation type="submission" date="2022-08" db="EMBL/GenBank/DDBJ databases">
        <authorList>
            <person name="Dzunkova M."/>
            <person name="La Clair J."/>
            <person name="Tyml T."/>
            <person name="Doud D."/>
            <person name="Schulz F."/>
            <person name="Piquer S."/>
            <person name="Porcel Sanchis D."/>
            <person name="Osborn A."/>
            <person name="Robinson D."/>
            <person name="Louie K.B."/>
            <person name="Bowen B.P."/>
            <person name="Bowers R."/>
            <person name="Lee J."/>
            <person name="Arnau Llombart V."/>
            <person name="Diaz Villanueva W."/>
            <person name="Gosliner T."/>
            <person name="Northen T."/>
            <person name="Cheng J.-F."/>
            <person name="Burkart M.D."/>
            <person name="Woyke T."/>
        </authorList>
    </citation>
    <scope>NUCLEOTIDE SEQUENCE</scope>
    <source>
        <strain evidence="4">Df01</strain>
    </source>
</reference>
<dbReference type="InterPro" id="IPR013149">
    <property type="entry name" value="ADH-like_C"/>
</dbReference>
<keyword evidence="5" id="KW-1185">Reference proteome</keyword>